<evidence type="ECO:0008006" key="3">
    <source>
        <dbReference type="Google" id="ProtNLM"/>
    </source>
</evidence>
<dbReference type="Gene3D" id="3.40.50.300">
    <property type="entry name" value="P-loop containing nucleotide triphosphate hydrolases"/>
    <property type="match status" value="1"/>
</dbReference>
<reference evidence="1" key="1">
    <citation type="journal article" date="2020" name="Stud. Mycol.">
        <title>101 Dothideomycetes genomes: a test case for predicting lifestyles and emergence of pathogens.</title>
        <authorList>
            <person name="Haridas S."/>
            <person name="Albert R."/>
            <person name="Binder M."/>
            <person name="Bloem J."/>
            <person name="Labutti K."/>
            <person name="Salamov A."/>
            <person name="Andreopoulos B."/>
            <person name="Baker S."/>
            <person name="Barry K."/>
            <person name="Bills G."/>
            <person name="Bluhm B."/>
            <person name="Cannon C."/>
            <person name="Castanera R."/>
            <person name="Culley D."/>
            <person name="Daum C."/>
            <person name="Ezra D."/>
            <person name="Gonzalez J."/>
            <person name="Henrissat B."/>
            <person name="Kuo A."/>
            <person name="Liang C."/>
            <person name="Lipzen A."/>
            <person name="Lutzoni F."/>
            <person name="Magnuson J."/>
            <person name="Mondo S."/>
            <person name="Nolan M."/>
            <person name="Ohm R."/>
            <person name="Pangilinan J."/>
            <person name="Park H.-J."/>
            <person name="Ramirez L."/>
            <person name="Alfaro M."/>
            <person name="Sun H."/>
            <person name="Tritt A."/>
            <person name="Yoshinaga Y."/>
            <person name="Zwiers L.-H."/>
            <person name="Turgeon B."/>
            <person name="Goodwin S."/>
            <person name="Spatafora J."/>
            <person name="Crous P."/>
            <person name="Grigoriev I."/>
        </authorList>
    </citation>
    <scope>NUCLEOTIDE SEQUENCE</scope>
    <source>
        <strain evidence="1">CBS 125425</strain>
    </source>
</reference>
<dbReference type="PANTHER" id="PTHR46082">
    <property type="entry name" value="ATP/GTP-BINDING PROTEIN-RELATED"/>
    <property type="match status" value="1"/>
</dbReference>
<dbReference type="PANTHER" id="PTHR46082:SF6">
    <property type="entry name" value="AAA+ ATPASE DOMAIN-CONTAINING PROTEIN-RELATED"/>
    <property type="match status" value="1"/>
</dbReference>
<dbReference type="SUPFAM" id="SSF48452">
    <property type="entry name" value="TPR-like"/>
    <property type="match status" value="2"/>
</dbReference>
<comment type="caution">
    <text evidence="1">The sequence shown here is derived from an EMBL/GenBank/DDBJ whole genome shotgun (WGS) entry which is preliminary data.</text>
</comment>
<sequence>RRDPHFIHRTILDVMETKGKIPASRTALVGLGGVGKSQLVVAYSYRLRDHDNPPSTWVFWVRAGTAMNFIDSYRDIAEKIQIAAPRDSTEDTLEKVFRWLSNESNGQWLMIIDNADDIAVFESQSISKSEPKNKHHNNKGIGSTPTRFPDLASYLPQSSNGHYMITSRDRQVAFRLTGNYADILHVEPMEEEESIRLFLTRFPKSDMPPESDTKELMKELDYMPLAITQAASFINQRTPRMTVKKYLEELRKGEIECGKLLNVQHFDLGRDSKRANSVIATWHISFEYLRRSHPSAARLLSHMCLFERQRIPESLCKDQYQRNPEWTTKPKWPRIMKSRNIMRKDNASETAVENFEDDLVVLRDFSLIKIHLEDDKFQMHNLVQLTTRNWLLLHGEFKWWQEKFIILIDTHWPFPDILELDTITDKHDELIPHASRALAHEPGGGNPLRSWANLLYKFAHHLKHSDMREAAMKLSRLALQKYESLYGPKDVRTLTVVHQLAMMTRHSTEKEALIRRALDGRTSQLGLEHPETIASMKLLVGVLKSSGRFEQGFLLQQETLQLQEKVLGVNHRHTQSTAFWLGVVLFFQEKYEEAKQVQRSVLEARLKKYGEDNEYTRRTATFLASILAAVGELQEAHKLFELALAGTNEEYGTGHIRSADNIQVLGHIRERQGRCEEAMRLYQTAFEIARQRDHDDTPRYEKDVLAL</sequence>
<protein>
    <recommendedName>
        <fullName evidence="3">TPR-like protein</fullName>
    </recommendedName>
</protein>
<dbReference type="InterPro" id="IPR011990">
    <property type="entry name" value="TPR-like_helical_dom_sf"/>
</dbReference>
<name>A0A9P4V0A1_9PLEO</name>
<dbReference type="Pfam" id="PF13374">
    <property type="entry name" value="TPR_10"/>
    <property type="match status" value="1"/>
</dbReference>
<dbReference type="EMBL" id="ML996188">
    <property type="protein sequence ID" value="KAF2731848.1"/>
    <property type="molecule type" value="Genomic_DNA"/>
</dbReference>
<dbReference type="InterPro" id="IPR027417">
    <property type="entry name" value="P-loop_NTPase"/>
</dbReference>
<organism evidence="1 2">
    <name type="scientific">Polyplosphaeria fusca</name>
    <dbReference type="NCBI Taxonomy" id="682080"/>
    <lineage>
        <taxon>Eukaryota</taxon>
        <taxon>Fungi</taxon>
        <taxon>Dikarya</taxon>
        <taxon>Ascomycota</taxon>
        <taxon>Pezizomycotina</taxon>
        <taxon>Dothideomycetes</taxon>
        <taxon>Pleosporomycetidae</taxon>
        <taxon>Pleosporales</taxon>
        <taxon>Tetraplosphaeriaceae</taxon>
        <taxon>Polyplosphaeria</taxon>
    </lineage>
</organism>
<dbReference type="Gene3D" id="1.25.40.10">
    <property type="entry name" value="Tetratricopeptide repeat domain"/>
    <property type="match status" value="2"/>
</dbReference>
<evidence type="ECO:0000313" key="1">
    <source>
        <dbReference type="EMBL" id="KAF2731848.1"/>
    </source>
</evidence>
<feature type="non-terminal residue" evidence="1">
    <location>
        <position position="707"/>
    </location>
</feature>
<dbReference type="SUPFAM" id="SSF52540">
    <property type="entry name" value="P-loop containing nucleoside triphosphate hydrolases"/>
    <property type="match status" value="1"/>
</dbReference>
<dbReference type="Pfam" id="PF13424">
    <property type="entry name" value="TPR_12"/>
    <property type="match status" value="1"/>
</dbReference>
<dbReference type="Proteomes" id="UP000799444">
    <property type="component" value="Unassembled WGS sequence"/>
</dbReference>
<dbReference type="InterPro" id="IPR053137">
    <property type="entry name" value="NLR-like"/>
</dbReference>
<dbReference type="OrthoDB" id="1658288at2759"/>
<dbReference type="AlphaFoldDB" id="A0A9P4V0A1"/>
<proteinExistence type="predicted"/>
<keyword evidence="2" id="KW-1185">Reference proteome</keyword>
<gene>
    <name evidence="1" type="ORF">EJ04DRAFT_399819</name>
</gene>
<accession>A0A9P4V0A1</accession>
<evidence type="ECO:0000313" key="2">
    <source>
        <dbReference type="Proteomes" id="UP000799444"/>
    </source>
</evidence>
<feature type="non-terminal residue" evidence="1">
    <location>
        <position position="1"/>
    </location>
</feature>